<evidence type="ECO:0000259" key="1">
    <source>
        <dbReference type="SMART" id="SM00829"/>
    </source>
</evidence>
<dbReference type="InterPro" id="IPR020843">
    <property type="entry name" value="ER"/>
</dbReference>
<organism evidence="2 3">
    <name type="scientific">Candolleomyces eurysporus</name>
    <dbReference type="NCBI Taxonomy" id="2828524"/>
    <lineage>
        <taxon>Eukaryota</taxon>
        <taxon>Fungi</taxon>
        <taxon>Dikarya</taxon>
        <taxon>Basidiomycota</taxon>
        <taxon>Agaricomycotina</taxon>
        <taxon>Agaricomycetes</taxon>
        <taxon>Agaricomycetidae</taxon>
        <taxon>Agaricales</taxon>
        <taxon>Agaricineae</taxon>
        <taxon>Psathyrellaceae</taxon>
        <taxon>Candolleomyces</taxon>
    </lineage>
</organism>
<keyword evidence="3" id="KW-1185">Reference proteome</keyword>
<dbReference type="SUPFAM" id="SSF51735">
    <property type="entry name" value="NAD(P)-binding Rossmann-fold domains"/>
    <property type="match status" value="1"/>
</dbReference>
<evidence type="ECO:0000313" key="3">
    <source>
        <dbReference type="Proteomes" id="UP001140091"/>
    </source>
</evidence>
<dbReference type="EMBL" id="JANBPK010000771">
    <property type="protein sequence ID" value="KAJ2932485.1"/>
    <property type="molecule type" value="Genomic_DNA"/>
</dbReference>
<dbReference type="AlphaFoldDB" id="A0A9W8JKG4"/>
<reference evidence="2" key="1">
    <citation type="submission" date="2022-06" db="EMBL/GenBank/DDBJ databases">
        <title>Genome Sequence of Candolleomyces eurysporus.</title>
        <authorList>
            <person name="Buettner E."/>
        </authorList>
    </citation>
    <scope>NUCLEOTIDE SEQUENCE</scope>
    <source>
        <strain evidence="2">VTCC 930004</strain>
    </source>
</reference>
<dbReference type="InterPro" id="IPR011032">
    <property type="entry name" value="GroES-like_sf"/>
</dbReference>
<dbReference type="PANTHER" id="PTHR45348:SF2">
    <property type="entry name" value="ZINC-TYPE ALCOHOL DEHYDROGENASE-LIKE PROTEIN C2E1P3.01"/>
    <property type="match status" value="1"/>
</dbReference>
<dbReference type="Proteomes" id="UP001140091">
    <property type="component" value="Unassembled WGS sequence"/>
</dbReference>
<dbReference type="InterPro" id="IPR013149">
    <property type="entry name" value="ADH-like_C"/>
</dbReference>
<dbReference type="SMART" id="SM00829">
    <property type="entry name" value="PKS_ER"/>
    <property type="match status" value="1"/>
</dbReference>
<dbReference type="InterPro" id="IPR036291">
    <property type="entry name" value="NAD(P)-bd_dom_sf"/>
</dbReference>
<dbReference type="OrthoDB" id="3233595at2759"/>
<dbReference type="Pfam" id="PF08240">
    <property type="entry name" value="ADH_N"/>
    <property type="match status" value="1"/>
</dbReference>
<proteinExistence type="predicted"/>
<name>A0A9W8JKG4_9AGAR</name>
<feature type="non-terminal residue" evidence="2">
    <location>
        <position position="1"/>
    </location>
</feature>
<dbReference type="Gene3D" id="3.40.50.720">
    <property type="entry name" value="NAD(P)-binding Rossmann-like Domain"/>
    <property type="match status" value="1"/>
</dbReference>
<dbReference type="GO" id="GO:0016651">
    <property type="term" value="F:oxidoreductase activity, acting on NAD(P)H"/>
    <property type="evidence" value="ECO:0007669"/>
    <property type="project" value="InterPro"/>
</dbReference>
<dbReference type="PANTHER" id="PTHR45348">
    <property type="entry name" value="HYPOTHETICAL OXIDOREDUCTASE (EUROFUNG)"/>
    <property type="match status" value="1"/>
</dbReference>
<dbReference type="InterPro" id="IPR013154">
    <property type="entry name" value="ADH-like_N"/>
</dbReference>
<dbReference type="SUPFAM" id="SSF50129">
    <property type="entry name" value="GroES-like"/>
    <property type="match status" value="1"/>
</dbReference>
<evidence type="ECO:0000313" key="2">
    <source>
        <dbReference type="EMBL" id="KAJ2932485.1"/>
    </source>
</evidence>
<dbReference type="CDD" id="cd08249">
    <property type="entry name" value="enoyl_reductase_like"/>
    <property type="match status" value="1"/>
</dbReference>
<comment type="caution">
    <text evidence="2">The sequence shown here is derived from an EMBL/GenBank/DDBJ whole genome shotgun (WGS) entry which is preliminary data.</text>
</comment>
<sequence>MASTRTQKALVLPKQFDQFELTTTEIYKPGKDEVLVKIHSAALNPVDWKIQKNPAFLKDYPAVLGTDIAGEVVELGEGVTQFAIGDRVLFQGIYGANRHNGFQQYAIAEIQTLAKIPSGISYDEAASIPLALTSAYVGLYNASPHGAGFDAPVNPGARGKYADTPIAIIGGSSSVGQFAIQLAKLSGFNPIIATSSLAHEQFLKSLGATHVLDRFTPLTRETVKSLTGSEQPIKIVYDAISAEETQTTGFDLLSPGGQLVVTLRPQASIAEKAATEGKAVAQVIAGKNLPFNVKSIEALWPHATGLLDSGDIKPNRVEVLPNGLNAIVEGLKRMEEGKVSGTKLIVRPQET</sequence>
<dbReference type="InterPro" id="IPR047122">
    <property type="entry name" value="Trans-enoyl_RdTase-like"/>
</dbReference>
<gene>
    <name evidence="2" type="ORF">H1R20_g4577</name>
</gene>
<dbReference type="Pfam" id="PF00107">
    <property type="entry name" value="ADH_zinc_N"/>
    <property type="match status" value="1"/>
</dbReference>
<protein>
    <recommendedName>
        <fullName evidence="1">Enoyl reductase (ER) domain-containing protein</fullName>
    </recommendedName>
</protein>
<feature type="domain" description="Enoyl reductase (ER)" evidence="1">
    <location>
        <begin position="14"/>
        <end position="346"/>
    </location>
</feature>
<accession>A0A9W8JKG4</accession>
<dbReference type="Gene3D" id="3.90.180.10">
    <property type="entry name" value="Medium-chain alcohol dehydrogenases, catalytic domain"/>
    <property type="match status" value="1"/>
</dbReference>